<reference evidence="1 2" key="1">
    <citation type="submission" date="2015-01" db="EMBL/GenBank/DDBJ databases">
        <title>Evolution of Trichinella species and genotypes.</title>
        <authorList>
            <person name="Korhonen P.K."/>
            <person name="Edoardo P."/>
            <person name="Giuseppe L.R."/>
            <person name="Gasser R.B."/>
        </authorList>
    </citation>
    <scope>NUCLEOTIDE SEQUENCE [LARGE SCALE GENOMIC DNA]</scope>
    <source>
        <strain evidence="1">ISS37</strain>
    </source>
</reference>
<accession>A0A0V0RCA1</accession>
<evidence type="ECO:0000313" key="1">
    <source>
        <dbReference type="EMBL" id="KRX12099.1"/>
    </source>
</evidence>
<keyword evidence="2" id="KW-1185">Reference proteome</keyword>
<dbReference type="Proteomes" id="UP000054630">
    <property type="component" value="Unassembled WGS sequence"/>
</dbReference>
<dbReference type="EMBL" id="JYDL01000812">
    <property type="protein sequence ID" value="KRX12099.1"/>
    <property type="molecule type" value="Genomic_DNA"/>
</dbReference>
<dbReference type="PROSITE" id="PS51257">
    <property type="entry name" value="PROKAR_LIPOPROTEIN"/>
    <property type="match status" value="1"/>
</dbReference>
<sequence length="35" mass="3915">MKFRGASEQQPTKFYCEKNYDILSVMLALVAGCDG</sequence>
<name>A0A0V0RCA1_9BILA</name>
<comment type="caution">
    <text evidence="1">The sequence shown here is derived from an EMBL/GenBank/DDBJ whole genome shotgun (WGS) entry which is preliminary data.</text>
</comment>
<proteinExistence type="predicted"/>
<evidence type="ECO:0000313" key="2">
    <source>
        <dbReference type="Proteomes" id="UP000054630"/>
    </source>
</evidence>
<protein>
    <submittedName>
        <fullName evidence="1">Uncharacterized protein</fullName>
    </submittedName>
</protein>
<organism evidence="1 2">
    <name type="scientific">Trichinella nelsoni</name>
    <dbReference type="NCBI Taxonomy" id="6336"/>
    <lineage>
        <taxon>Eukaryota</taxon>
        <taxon>Metazoa</taxon>
        <taxon>Ecdysozoa</taxon>
        <taxon>Nematoda</taxon>
        <taxon>Enoplea</taxon>
        <taxon>Dorylaimia</taxon>
        <taxon>Trichinellida</taxon>
        <taxon>Trichinellidae</taxon>
        <taxon>Trichinella</taxon>
    </lineage>
</organism>
<gene>
    <name evidence="1" type="ORF">T07_10341</name>
</gene>
<dbReference type="AlphaFoldDB" id="A0A0V0RCA1"/>